<dbReference type="EMBL" id="JAMSHJ010000004">
    <property type="protein sequence ID" value="KAI5420054.1"/>
    <property type="molecule type" value="Genomic_DNA"/>
</dbReference>
<evidence type="ECO:0000259" key="1">
    <source>
        <dbReference type="PROSITE" id="PS50013"/>
    </source>
</evidence>
<organism evidence="2 3">
    <name type="scientific">Pisum sativum</name>
    <name type="common">Garden pea</name>
    <name type="synonym">Lathyrus oleraceus</name>
    <dbReference type="NCBI Taxonomy" id="3888"/>
    <lineage>
        <taxon>Eukaryota</taxon>
        <taxon>Viridiplantae</taxon>
        <taxon>Streptophyta</taxon>
        <taxon>Embryophyta</taxon>
        <taxon>Tracheophyta</taxon>
        <taxon>Spermatophyta</taxon>
        <taxon>Magnoliopsida</taxon>
        <taxon>eudicotyledons</taxon>
        <taxon>Gunneridae</taxon>
        <taxon>Pentapetalae</taxon>
        <taxon>rosids</taxon>
        <taxon>fabids</taxon>
        <taxon>Fabales</taxon>
        <taxon>Fabaceae</taxon>
        <taxon>Papilionoideae</taxon>
        <taxon>50 kb inversion clade</taxon>
        <taxon>NPAAA clade</taxon>
        <taxon>Hologalegina</taxon>
        <taxon>IRL clade</taxon>
        <taxon>Fabeae</taxon>
        <taxon>Lathyrus</taxon>
    </lineage>
</organism>
<evidence type="ECO:0000313" key="3">
    <source>
        <dbReference type="Proteomes" id="UP001058974"/>
    </source>
</evidence>
<dbReference type="Proteomes" id="UP001058974">
    <property type="component" value="Chromosome 4"/>
</dbReference>
<evidence type="ECO:0000313" key="2">
    <source>
        <dbReference type="EMBL" id="KAI5420054.1"/>
    </source>
</evidence>
<dbReference type="InterPro" id="IPR056924">
    <property type="entry name" value="SH3_Tf2-1"/>
</dbReference>
<name>A0A9D5AVB2_PEA</name>
<dbReference type="Pfam" id="PF00385">
    <property type="entry name" value="Chromo"/>
    <property type="match status" value="1"/>
</dbReference>
<feature type="domain" description="Chromo" evidence="1">
    <location>
        <begin position="89"/>
        <end position="140"/>
    </location>
</feature>
<dbReference type="InterPro" id="IPR023780">
    <property type="entry name" value="Chromo_domain"/>
</dbReference>
<dbReference type="PROSITE" id="PS50013">
    <property type="entry name" value="CHROMO_2"/>
    <property type="match status" value="1"/>
</dbReference>
<dbReference type="AlphaFoldDB" id="A0A9D5AVB2"/>
<dbReference type="SMART" id="SM00298">
    <property type="entry name" value="CHROMO"/>
    <property type="match status" value="1"/>
</dbReference>
<comment type="caution">
    <text evidence="2">The sequence shown here is derived from an EMBL/GenBank/DDBJ whole genome shotgun (WGS) entry which is preliminary data.</text>
</comment>
<keyword evidence="3" id="KW-1185">Reference proteome</keyword>
<dbReference type="PANTHER" id="PTHR46148">
    <property type="entry name" value="CHROMO DOMAIN-CONTAINING PROTEIN"/>
    <property type="match status" value="1"/>
</dbReference>
<dbReference type="Gene3D" id="2.40.50.40">
    <property type="match status" value="1"/>
</dbReference>
<proteinExistence type="predicted"/>
<dbReference type="Gramene" id="Psat04G0401200-T1">
    <property type="protein sequence ID" value="KAI5420054.1"/>
    <property type="gene ID" value="KIW84_044012"/>
</dbReference>
<dbReference type="SUPFAM" id="SSF54160">
    <property type="entry name" value="Chromo domain-like"/>
    <property type="match status" value="1"/>
</dbReference>
<gene>
    <name evidence="2" type="ORF">KIW84_044012</name>
</gene>
<dbReference type="Pfam" id="PF24626">
    <property type="entry name" value="SH3_Tf2-1"/>
    <property type="match status" value="1"/>
</dbReference>
<dbReference type="InterPro" id="IPR000953">
    <property type="entry name" value="Chromo/chromo_shadow_dom"/>
</dbReference>
<protein>
    <recommendedName>
        <fullName evidence="1">Chromo domain-containing protein</fullName>
    </recommendedName>
</protein>
<sequence>MMLKEMKEQLLKAQDVMRSQANKQRRQVDYEVREMVFLKIQPYKMKKLAKRVNQKLSPRYHGPYEILQKIGAVAYKLKLPEDTRWHLEPTPEKVLDARTNEQGGVEVLVKWKNLPDFENSWELRDRIRTEFPSSLLEVKESFEGGRIGRYGKCYERTRKKREGERLTHKTNSVRVAHGLAMWLQLRGEGNLDLRE</sequence>
<accession>A0A9D5AVB2</accession>
<dbReference type="PANTHER" id="PTHR46148:SF52">
    <property type="entry name" value="OS04G0603800 PROTEIN"/>
    <property type="match status" value="1"/>
</dbReference>
<reference evidence="2 3" key="1">
    <citation type="journal article" date="2022" name="Nat. Genet.">
        <title>Improved pea reference genome and pan-genome highlight genomic features and evolutionary characteristics.</title>
        <authorList>
            <person name="Yang T."/>
            <person name="Liu R."/>
            <person name="Luo Y."/>
            <person name="Hu S."/>
            <person name="Wang D."/>
            <person name="Wang C."/>
            <person name="Pandey M.K."/>
            <person name="Ge S."/>
            <person name="Xu Q."/>
            <person name="Li N."/>
            <person name="Li G."/>
            <person name="Huang Y."/>
            <person name="Saxena R.K."/>
            <person name="Ji Y."/>
            <person name="Li M."/>
            <person name="Yan X."/>
            <person name="He Y."/>
            <person name="Liu Y."/>
            <person name="Wang X."/>
            <person name="Xiang C."/>
            <person name="Varshney R.K."/>
            <person name="Ding H."/>
            <person name="Gao S."/>
            <person name="Zong X."/>
        </authorList>
    </citation>
    <scope>NUCLEOTIDE SEQUENCE [LARGE SCALE GENOMIC DNA]</scope>
    <source>
        <strain evidence="2 3">cv. Zhongwan 6</strain>
    </source>
</reference>
<dbReference type="InterPro" id="IPR016197">
    <property type="entry name" value="Chromo-like_dom_sf"/>
</dbReference>